<keyword evidence="13" id="KW-0408">Iron</keyword>
<dbReference type="Gene3D" id="3.10.120.10">
    <property type="entry name" value="Cytochrome b5-like heme/steroid binding domain"/>
    <property type="match status" value="1"/>
</dbReference>
<keyword evidence="7" id="KW-0349">Heme</keyword>
<dbReference type="InterPro" id="IPR001199">
    <property type="entry name" value="Cyt_B5-like_heme/steroid-bd"/>
</dbReference>
<dbReference type="EMBL" id="MU005992">
    <property type="protein sequence ID" value="KAF2859468.1"/>
    <property type="molecule type" value="Genomic_DNA"/>
</dbReference>
<keyword evidence="8 17" id="KW-0812">Transmembrane</keyword>
<evidence type="ECO:0000256" key="10">
    <source>
        <dbReference type="ARBA" id="ARBA00022919"/>
    </source>
</evidence>
<keyword evidence="14" id="KW-0443">Lipid metabolism</keyword>
<dbReference type="AlphaFoldDB" id="A0A6A7BY69"/>
<evidence type="ECO:0000256" key="16">
    <source>
        <dbReference type="SAM" id="MobiDB-lite"/>
    </source>
</evidence>
<dbReference type="OrthoDB" id="260091at2759"/>
<feature type="domain" description="Cytochrome b5 heme-binding" evidence="18">
    <location>
        <begin position="23"/>
        <end position="98"/>
    </location>
</feature>
<dbReference type="CDD" id="cd03506">
    <property type="entry name" value="Delta6-FADS-like"/>
    <property type="match status" value="1"/>
</dbReference>
<dbReference type="PANTHER" id="PTHR19353">
    <property type="entry name" value="FATTY ACID DESATURASE 2"/>
    <property type="match status" value="1"/>
</dbReference>
<feature type="compositionally biased region" description="Polar residues" evidence="16">
    <location>
        <begin position="130"/>
        <end position="140"/>
    </location>
</feature>
<evidence type="ECO:0000256" key="17">
    <source>
        <dbReference type="SAM" id="Phobius"/>
    </source>
</evidence>
<evidence type="ECO:0000256" key="7">
    <source>
        <dbReference type="ARBA" id="ARBA00022617"/>
    </source>
</evidence>
<organism evidence="19 20">
    <name type="scientific">Piedraia hortae CBS 480.64</name>
    <dbReference type="NCBI Taxonomy" id="1314780"/>
    <lineage>
        <taxon>Eukaryota</taxon>
        <taxon>Fungi</taxon>
        <taxon>Dikarya</taxon>
        <taxon>Ascomycota</taxon>
        <taxon>Pezizomycotina</taxon>
        <taxon>Dothideomycetes</taxon>
        <taxon>Dothideomycetidae</taxon>
        <taxon>Capnodiales</taxon>
        <taxon>Piedraiaceae</taxon>
        <taxon>Piedraia</taxon>
    </lineage>
</organism>
<dbReference type="Pfam" id="PF00487">
    <property type="entry name" value="FA_desaturase"/>
    <property type="match status" value="1"/>
</dbReference>
<keyword evidence="10" id="KW-0746">Sphingolipid metabolism</keyword>
<dbReference type="PROSITE" id="PS50255">
    <property type="entry name" value="CYTOCHROME_B5_2"/>
    <property type="match status" value="1"/>
</dbReference>
<dbReference type="Proteomes" id="UP000799421">
    <property type="component" value="Unassembled WGS sequence"/>
</dbReference>
<feature type="region of interest" description="Disordered" evidence="16">
    <location>
        <begin position="110"/>
        <end position="181"/>
    </location>
</feature>
<evidence type="ECO:0000313" key="19">
    <source>
        <dbReference type="EMBL" id="KAF2859468.1"/>
    </source>
</evidence>
<dbReference type="GO" id="GO:0016717">
    <property type="term" value="F:oxidoreductase activity, acting on paired donors, with oxidation of a pair of donors resulting in the reduction of molecular oxygen to two molecules of water"/>
    <property type="evidence" value="ECO:0007669"/>
    <property type="project" value="TreeGrafter"/>
</dbReference>
<comment type="similarity">
    <text evidence="4">Belongs to the fatty acid desaturase type 1 family.</text>
</comment>
<evidence type="ECO:0000313" key="20">
    <source>
        <dbReference type="Proteomes" id="UP000799421"/>
    </source>
</evidence>
<keyword evidence="11 17" id="KW-1133">Transmembrane helix</keyword>
<evidence type="ECO:0000256" key="3">
    <source>
        <dbReference type="ARBA" id="ARBA00004991"/>
    </source>
</evidence>
<dbReference type="GO" id="GO:0006665">
    <property type="term" value="P:sphingolipid metabolic process"/>
    <property type="evidence" value="ECO:0007669"/>
    <property type="project" value="UniProtKB-UniPathway"/>
</dbReference>
<comment type="pathway">
    <text evidence="3">Sphingolipid metabolism.</text>
</comment>
<evidence type="ECO:0000256" key="11">
    <source>
        <dbReference type="ARBA" id="ARBA00022989"/>
    </source>
</evidence>
<comment type="subcellular location">
    <subcellularLocation>
        <location evidence="1">Membrane</location>
        <topology evidence="1">Multi-pass membrane protein</topology>
    </subcellularLocation>
</comment>
<comment type="pathway">
    <text evidence="2">Lipid metabolism; sphingolipid metabolism.</text>
</comment>
<dbReference type="SUPFAM" id="SSF55856">
    <property type="entry name" value="Cytochrome b5-like heme/steroid binding domain"/>
    <property type="match status" value="1"/>
</dbReference>
<gene>
    <name evidence="19" type="ORF">K470DRAFT_258808</name>
</gene>
<feature type="transmembrane region" description="Helical" evidence="17">
    <location>
        <begin position="398"/>
        <end position="420"/>
    </location>
</feature>
<sequence>MAATAATAQTKMGTAQRAWATRDNVLSRSDVEVLIAEGRRIVIFDGHVLKTDAWLPFHPGGDMAILHMIGRDATNEIRAFHSIEAQNMMLKYRIGRINGLWRDFVPPIQGGKFRTRDQQSEPSDPETSTDEVSSQGTNPSEPSPIFDPAQRRERSHSTSSLSDLDLDLDENTAKPTSNRTEQELLHDLQMYPSLDAATQADIVFKYRELDAKIHAAGLYNCNYTAYLIETLRYTALALSSYYLLTQGWYAISGILLGLMWQQLVFTVHDAGHMGITHNYQIDTVIGILIADFIGGLSCCWWKRNHNVHHIVTNSVEHDPDIQHMPFFAISHRFFQNLKSTYYNRIMSYDLVARFTLQFQHYMYYPLLTFGRFNLYALSWQYILLGQGPRKGPARWHRYLELIGQVFFWYWYGYLIVYKSIPTNGSRVVFFLLSHFLQMPVHVQITLSHFAMSTADLGVKESFPQRMLRTTMDVDCPEWLDFVHGGLQFQAVHHLFPRIPRHNLRKTQGLVLDFCRETKIPYAIYGFAEGNGKVIGHLAEIAKQARIMRECGDSMVH</sequence>
<name>A0A6A7BY69_9PEZI</name>
<keyword evidence="20" id="KW-1185">Reference proteome</keyword>
<dbReference type="GO" id="GO:0046872">
    <property type="term" value="F:metal ion binding"/>
    <property type="evidence" value="ECO:0007669"/>
    <property type="project" value="UniProtKB-KW"/>
</dbReference>
<evidence type="ECO:0000259" key="18">
    <source>
        <dbReference type="PROSITE" id="PS50255"/>
    </source>
</evidence>
<keyword evidence="12" id="KW-0560">Oxidoreductase</keyword>
<dbReference type="EC" id="1.14.19.18" evidence="5"/>
<feature type="transmembrane region" description="Helical" evidence="17">
    <location>
        <begin position="241"/>
        <end position="263"/>
    </location>
</feature>
<evidence type="ECO:0000256" key="2">
    <source>
        <dbReference type="ARBA" id="ARBA00004760"/>
    </source>
</evidence>
<keyword evidence="15 17" id="KW-0472">Membrane</keyword>
<dbReference type="PIRSF" id="PIRSF015921">
    <property type="entry name" value="FA_sphinglp_des"/>
    <property type="match status" value="1"/>
</dbReference>
<dbReference type="Pfam" id="PF00173">
    <property type="entry name" value="Cyt-b5"/>
    <property type="match status" value="1"/>
</dbReference>
<evidence type="ECO:0000256" key="14">
    <source>
        <dbReference type="ARBA" id="ARBA00023098"/>
    </source>
</evidence>
<dbReference type="InterPro" id="IPR036400">
    <property type="entry name" value="Cyt_B5-like_heme/steroid_sf"/>
</dbReference>
<evidence type="ECO:0000256" key="8">
    <source>
        <dbReference type="ARBA" id="ARBA00022692"/>
    </source>
</evidence>
<evidence type="ECO:0000256" key="12">
    <source>
        <dbReference type="ARBA" id="ARBA00023002"/>
    </source>
</evidence>
<feature type="transmembrane region" description="Helical" evidence="17">
    <location>
        <begin position="283"/>
        <end position="301"/>
    </location>
</feature>
<evidence type="ECO:0000256" key="9">
    <source>
        <dbReference type="ARBA" id="ARBA00022723"/>
    </source>
</evidence>
<evidence type="ECO:0000256" key="4">
    <source>
        <dbReference type="ARBA" id="ARBA00009295"/>
    </source>
</evidence>
<keyword evidence="9" id="KW-0479">Metal-binding</keyword>
<protein>
    <recommendedName>
        <fullName evidence="6">Delta 8-(E)-sphingolipid desaturase</fullName>
        <ecNumber evidence="5">1.14.19.18</ecNumber>
    </recommendedName>
</protein>
<dbReference type="InterPro" id="IPR005804">
    <property type="entry name" value="FA_desaturase_dom"/>
</dbReference>
<dbReference type="PANTHER" id="PTHR19353:SF30">
    <property type="entry name" value="DELTA 8-(E)-SPHINGOLIPID DESATURASE"/>
    <property type="match status" value="1"/>
</dbReference>
<dbReference type="InterPro" id="IPR012171">
    <property type="entry name" value="Fatty_acid_desaturase"/>
</dbReference>
<evidence type="ECO:0000256" key="6">
    <source>
        <dbReference type="ARBA" id="ARBA00016939"/>
    </source>
</evidence>
<evidence type="ECO:0000256" key="13">
    <source>
        <dbReference type="ARBA" id="ARBA00023004"/>
    </source>
</evidence>
<dbReference type="GO" id="GO:0016020">
    <property type="term" value="C:membrane"/>
    <property type="evidence" value="ECO:0007669"/>
    <property type="project" value="UniProtKB-SubCell"/>
</dbReference>
<evidence type="ECO:0000256" key="15">
    <source>
        <dbReference type="ARBA" id="ARBA00023136"/>
    </source>
</evidence>
<evidence type="ECO:0000256" key="1">
    <source>
        <dbReference type="ARBA" id="ARBA00004141"/>
    </source>
</evidence>
<reference evidence="19" key="1">
    <citation type="journal article" date="2020" name="Stud. Mycol.">
        <title>101 Dothideomycetes genomes: a test case for predicting lifestyles and emergence of pathogens.</title>
        <authorList>
            <person name="Haridas S."/>
            <person name="Albert R."/>
            <person name="Binder M."/>
            <person name="Bloem J."/>
            <person name="Labutti K."/>
            <person name="Salamov A."/>
            <person name="Andreopoulos B."/>
            <person name="Baker S."/>
            <person name="Barry K."/>
            <person name="Bills G."/>
            <person name="Bluhm B."/>
            <person name="Cannon C."/>
            <person name="Castanera R."/>
            <person name="Culley D."/>
            <person name="Daum C."/>
            <person name="Ezra D."/>
            <person name="Gonzalez J."/>
            <person name="Henrissat B."/>
            <person name="Kuo A."/>
            <person name="Liang C."/>
            <person name="Lipzen A."/>
            <person name="Lutzoni F."/>
            <person name="Magnuson J."/>
            <person name="Mondo S."/>
            <person name="Nolan M."/>
            <person name="Ohm R."/>
            <person name="Pangilinan J."/>
            <person name="Park H.-J."/>
            <person name="Ramirez L."/>
            <person name="Alfaro M."/>
            <person name="Sun H."/>
            <person name="Tritt A."/>
            <person name="Yoshinaga Y."/>
            <person name="Zwiers L.-H."/>
            <person name="Turgeon B."/>
            <person name="Goodwin S."/>
            <person name="Spatafora J."/>
            <person name="Crous P."/>
            <person name="Grigoriev I."/>
        </authorList>
    </citation>
    <scope>NUCLEOTIDE SEQUENCE</scope>
    <source>
        <strain evidence="19">CBS 480.64</strain>
    </source>
</reference>
<dbReference type="SMART" id="SM01117">
    <property type="entry name" value="Cyt-b5"/>
    <property type="match status" value="1"/>
</dbReference>
<proteinExistence type="inferred from homology"/>
<evidence type="ECO:0000256" key="5">
    <source>
        <dbReference type="ARBA" id="ARBA00012019"/>
    </source>
</evidence>
<accession>A0A6A7BY69</accession>
<dbReference type="UniPathway" id="UPA00222"/>